<name>A0A318S313_9DEIO</name>
<dbReference type="RefSeq" id="WP_110887842.1">
    <property type="nucleotide sequence ID" value="NZ_QJSX01000014.1"/>
</dbReference>
<gene>
    <name evidence="3" type="ORF">DES52_1145</name>
</gene>
<evidence type="ECO:0000313" key="3">
    <source>
        <dbReference type="EMBL" id="PYE51805.1"/>
    </source>
</evidence>
<dbReference type="PANTHER" id="PTHR43798">
    <property type="entry name" value="MONOACYLGLYCEROL LIPASE"/>
    <property type="match status" value="1"/>
</dbReference>
<dbReference type="Gene3D" id="3.40.50.1820">
    <property type="entry name" value="alpha/beta hydrolase"/>
    <property type="match status" value="1"/>
</dbReference>
<dbReference type="InterPro" id="IPR029058">
    <property type="entry name" value="AB_hydrolase_fold"/>
</dbReference>
<dbReference type="InterPro" id="IPR050266">
    <property type="entry name" value="AB_hydrolase_sf"/>
</dbReference>
<evidence type="ECO:0000313" key="4">
    <source>
        <dbReference type="Proteomes" id="UP000248326"/>
    </source>
</evidence>
<dbReference type="SUPFAM" id="SSF53474">
    <property type="entry name" value="alpha/beta-Hydrolases"/>
    <property type="match status" value="1"/>
</dbReference>
<dbReference type="Pfam" id="PF00561">
    <property type="entry name" value="Abhydrolase_1"/>
    <property type="match status" value="1"/>
</dbReference>
<evidence type="ECO:0000259" key="2">
    <source>
        <dbReference type="Pfam" id="PF00561"/>
    </source>
</evidence>
<dbReference type="GO" id="GO:0016020">
    <property type="term" value="C:membrane"/>
    <property type="evidence" value="ECO:0007669"/>
    <property type="project" value="TreeGrafter"/>
</dbReference>
<keyword evidence="1" id="KW-0378">Hydrolase</keyword>
<dbReference type="AlphaFoldDB" id="A0A318S313"/>
<dbReference type="GO" id="GO:0016787">
    <property type="term" value="F:hydrolase activity"/>
    <property type="evidence" value="ECO:0007669"/>
    <property type="project" value="UniProtKB-KW"/>
</dbReference>
<accession>A0A318S313</accession>
<evidence type="ECO:0000256" key="1">
    <source>
        <dbReference type="ARBA" id="ARBA00022801"/>
    </source>
</evidence>
<reference evidence="3 4" key="1">
    <citation type="submission" date="2018-06" db="EMBL/GenBank/DDBJ databases">
        <title>Genomic Encyclopedia of Type Strains, Phase IV (KMG-IV): sequencing the most valuable type-strain genomes for metagenomic binning, comparative biology and taxonomic classification.</title>
        <authorList>
            <person name="Goeker M."/>
        </authorList>
    </citation>
    <scope>NUCLEOTIDE SEQUENCE [LARGE SCALE GENOMIC DNA]</scope>
    <source>
        <strain evidence="3 4">DSM 18048</strain>
    </source>
</reference>
<sequence>MPTFHTSRLSVHASERPAQGEATRLLLIHGNVSSSAFYEPLMAALPAHFHVLAPDLRGFGDTEALPIDATRGLRDFADDIWSLLEHVGWTHGVHAAGWSTGGGVAMQLAMDHPGALASLTLIDAVSPFGFGATHGEDGTPNDEDFAGSGGGTANPAFVAALSSQDRSDAPGSPRDVLRSFYFHSFRPAPEVEERLLDSMFTTRTGDDHYPGDFTPSATWPNVAPGTRGILNALSPKYLNLSEFADLPDKPPVLWARGAHDRIVSDTSAFDFALLGSLGVVPGWPGAEQCPPQSMNAQMRFVLNRYAANGGTYREVVFERSGHSPFLEEHEAFLAAFSQHVEAAAKQPT</sequence>
<organism evidence="3 4">
    <name type="scientific">Deinococcus yavapaiensis KR-236</name>
    <dbReference type="NCBI Taxonomy" id="694435"/>
    <lineage>
        <taxon>Bacteria</taxon>
        <taxon>Thermotogati</taxon>
        <taxon>Deinococcota</taxon>
        <taxon>Deinococci</taxon>
        <taxon>Deinococcales</taxon>
        <taxon>Deinococcaceae</taxon>
        <taxon>Deinococcus</taxon>
    </lineage>
</organism>
<dbReference type="PANTHER" id="PTHR43798:SF31">
    <property type="entry name" value="AB HYDROLASE SUPERFAMILY PROTEIN YCLE"/>
    <property type="match status" value="1"/>
</dbReference>
<dbReference type="InterPro" id="IPR000073">
    <property type="entry name" value="AB_hydrolase_1"/>
</dbReference>
<dbReference type="EMBL" id="QJSX01000014">
    <property type="protein sequence ID" value="PYE51805.1"/>
    <property type="molecule type" value="Genomic_DNA"/>
</dbReference>
<dbReference type="PRINTS" id="PR00111">
    <property type="entry name" value="ABHYDROLASE"/>
</dbReference>
<keyword evidence="4" id="KW-1185">Reference proteome</keyword>
<comment type="caution">
    <text evidence="3">The sequence shown here is derived from an EMBL/GenBank/DDBJ whole genome shotgun (WGS) entry which is preliminary data.</text>
</comment>
<feature type="domain" description="AB hydrolase-1" evidence="2">
    <location>
        <begin position="24"/>
        <end position="265"/>
    </location>
</feature>
<dbReference type="Proteomes" id="UP000248326">
    <property type="component" value="Unassembled WGS sequence"/>
</dbReference>
<dbReference type="OrthoDB" id="252464at2"/>
<protein>
    <submittedName>
        <fullName evidence="3">Pimeloyl-ACP methyl ester carboxylesterase</fullName>
    </submittedName>
</protein>
<proteinExistence type="predicted"/>